<dbReference type="EMBL" id="JADXDR010000023">
    <property type="protein sequence ID" value="KAI7844834.1"/>
    <property type="molecule type" value="Genomic_DNA"/>
</dbReference>
<feature type="region of interest" description="Disordered" evidence="1">
    <location>
        <begin position="1"/>
        <end position="32"/>
    </location>
</feature>
<sequence>MAGSPQGSPKRKARLSSEREQDASPKKVANLKEDTGLTFEVGQVTMCEGVEPAKPACNLQAGTAASPRALPAVPGGSTVQAGAVGGHSRQQIEGHSSPPLSLQQQIARILQQQTAPASRASTVQQQQTVQPAGLPHVSPGAAAWSTHTILLSSQMGPAALPHRAVPLLARLPHPLPHPLSGVPAAVAPARQAAQCQQHSAAPEAAQTGTNFLTTRTAIHRNLAARPAHPAAHPPSPCSAEDPADFADDLAKQPTFLLAGRRQLPPAAAPAAARPSLGTAGDGAAQHGAPAAALHLGAAASTRSSKPARSPRKHSSRADAVAAAEEVGLTRFAHGACGLTAGKHCTPLLDEGELAVPPEAEQPAIERARKGQDSAASQLPRVNWPWALAPLHTLGEYFQAIGAQAMDQIRNCPLETQGAFQKDPVVKAACALKPIGDSLVTQSATPLDRLEADAALRFSVVKTLDAQLVFSRKLLEKLAEAPKARFAWLADVPEPKCRWTAFIVPRPGGGGAGAVAAVEPA</sequence>
<name>A0AAD5H5C4_9CHLO</name>
<dbReference type="AlphaFoldDB" id="A0AAD5H5C4"/>
<feature type="region of interest" description="Disordered" evidence="1">
    <location>
        <begin position="265"/>
        <end position="320"/>
    </location>
</feature>
<evidence type="ECO:0000313" key="3">
    <source>
        <dbReference type="Proteomes" id="UP001205105"/>
    </source>
</evidence>
<organism evidence="2 3">
    <name type="scientific">Chlorella ohadii</name>
    <dbReference type="NCBI Taxonomy" id="2649997"/>
    <lineage>
        <taxon>Eukaryota</taxon>
        <taxon>Viridiplantae</taxon>
        <taxon>Chlorophyta</taxon>
        <taxon>core chlorophytes</taxon>
        <taxon>Trebouxiophyceae</taxon>
        <taxon>Chlorellales</taxon>
        <taxon>Chlorellaceae</taxon>
        <taxon>Chlorella clade</taxon>
        <taxon>Chlorella</taxon>
    </lineage>
</organism>
<feature type="region of interest" description="Disordered" evidence="1">
    <location>
        <begin position="68"/>
        <end position="101"/>
    </location>
</feature>
<protein>
    <submittedName>
        <fullName evidence="2">Uncharacterized protein</fullName>
    </submittedName>
</protein>
<feature type="compositionally biased region" description="Basic and acidic residues" evidence="1">
    <location>
        <begin position="15"/>
        <end position="32"/>
    </location>
</feature>
<feature type="compositionally biased region" description="Low complexity" evidence="1">
    <location>
        <begin position="265"/>
        <end position="274"/>
    </location>
</feature>
<evidence type="ECO:0000256" key="1">
    <source>
        <dbReference type="SAM" id="MobiDB-lite"/>
    </source>
</evidence>
<keyword evidence="3" id="KW-1185">Reference proteome</keyword>
<feature type="compositionally biased region" description="Low complexity" evidence="1">
    <location>
        <begin position="281"/>
        <end position="299"/>
    </location>
</feature>
<proteinExistence type="predicted"/>
<evidence type="ECO:0000313" key="2">
    <source>
        <dbReference type="EMBL" id="KAI7844834.1"/>
    </source>
</evidence>
<gene>
    <name evidence="2" type="ORF">COHA_001488</name>
</gene>
<comment type="caution">
    <text evidence="2">The sequence shown here is derived from an EMBL/GenBank/DDBJ whole genome shotgun (WGS) entry which is preliminary data.</text>
</comment>
<feature type="region of interest" description="Disordered" evidence="1">
    <location>
        <begin position="225"/>
        <end position="244"/>
    </location>
</feature>
<reference evidence="2" key="1">
    <citation type="submission" date="2020-11" db="EMBL/GenBank/DDBJ databases">
        <title>Chlorella ohadii genome sequencing and assembly.</title>
        <authorList>
            <person name="Murik O."/>
            <person name="Treves H."/>
            <person name="Kedem I."/>
            <person name="Shotland Y."/>
            <person name="Kaplan A."/>
        </authorList>
    </citation>
    <scope>NUCLEOTIDE SEQUENCE</scope>
    <source>
        <strain evidence="2">1</strain>
    </source>
</reference>
<feature type="compositionally biased region" description="Polar residues" evidence="1">
    <location>
        <begin position="88"/>
        <end position="101"/>
    </location>
</feature>
<accession>A0AAD5H5C4</accession>
<dbReference type="Proteomes" id="UP001205105">
    <property type="component" value="Unassembled WGS sequence"/>
</dbReference>